<dbReference type="FunFam" id="3.20.20.70:FF:000138">
    <property type="entry name" value="NADPH dehydrogenase 1"/>
    <property type="match status" value="1"/>
</dbReference>
<keyword evidence="1" id="KW-0521">NADP</keyword>
<evidence type="ECO:0000313" key="3">
    <source>
        <dbReference type="EMBL" id="OKL56594.1"/>
    </source>
</evidence>
<dbReference type="InterPro" id="IPR045247">
    <property type="entry name" value="Oye-like"/>
</dbReference>
<dbReference type="STRING" id="1441469.A0A225AEY1"/>
<gene>
    <name evidence="3" type="ORF">UA08_08169</name>
</gene>
<protein>
    <submittedName>
        <fullName evidence="3">Chanoclavine-I aldehyde reductase</fullName>
    </submittedName>
</protein>
<dbReference type="RefSeq" id="XP_020116715.1">
    <property type="nucleotide sequence ID" value="XM_020263063.1"/>
</dbReference>
<evidence type="ECO:0000256" key="1">
    <source>
        <dbReference type="ARBA" id="ARBA00022857"/>
    </source>
</evidence>
<dbReference type="Pfam" id="PF00724">
    <property type="entry name" value="Oxidored_FMN"/>
    <property type="match status" value="1"/>
</dbReference>
<dbReference type="GO" id="GO:0003959">
    <property type="term" value="F:NADPH dehydrogenase activity"/>
    <property type="evidence" value="ECO:0007669"/>
    <property type="project" value="TreeGrafter"/>
</dbReference>
<keyword evidence="4" id="KW-1185">Reference proteome</keyword>
<feature type="domain" description="NADH:flavin oxidoreductase/NADH oxidase N-terminal" evidence="2">
    <location>
        <begin position="8"/>
        <end position="351"/>
    </location>
</feature>
<dbReference type="SUPFAM" id="SSF51395">
    <property type="entry name" value="FMN-linked oxidoreductases"/>
    <property type="match status" value="1"/>
</dbReference>
<dbReference type="Proteomes" id="UP000214365">
    <property type="component" value="Unassembled WGS sequence"/>
</dbReference>
<sequence length="385" mass="42626">MAANDSRLFTPLKVGRLDLAHRIVLAPMTRFRSDEAQVPLPFVKEYYQQRGSTPGTLLITEGTLISARAGVYACAPGIYSPAQVDAWKEITAAVHEKGSYIFLQLWALGRTATPELTKAAGYDVVSSSAKRLEEANYAGSEYATPRALSEEEIQLHINDYVQAAKAAVEVAGFDGVEIHAANGYLIDQFTQDTVNMRTDRWGGSVENRARFALEITKAVVAAVGADRTAIRFSPYSVFQGMRMKNSELVAQFTYLAQQLAAFKLAYVHLVEPRICGYYDIDNPDNHDVSLRFFVDAYGEASPVIVAGGYTAQTAREALEVTHKDRPVLIAFGRQFISNPDLPFRFKEGIELTANVRNKTYAPMTKEGYIDYPFSDEFTRSLEAVA</sequence>
<accession>A0A225AEY1</accession>
<reference evidence="3 4" key="1">
    <citation type="submission" date="2015-06" db="EMBL/GenBank/DDBJ databases">
        <title>Talaromyces atroroseus IBT 11181 draft genome.</title>
        <authorList>
            <person name="Rasmussen K.B."/>
            <person name="Rasmussen S."/>
            <person name="Petersen B."/>
            <person name="Sicheritz-Ponten T."/>
            <person name="Mortensen U.H."/>
            <person name="Thrane U."/>
        </authorList>
    </citation>
    <scope>NUCLEOTIDE SEQUENCE [LARGE SCALE GENOMIC DNA]</scope>
    <source>
        <strain evidence="3 4">IBT 11181</strain>
    </source>
</reference>
<dbReference type="PANTHER" id="PTHR22893:SF91">
    <property type="entry name" value="NADPH DEHYDROGENASE 2-RELATED"/>
    <property type="match status" value="1"/>
</dbReference>
<evidence type="ECO:0000259" key="2">
    <source>
        <dbReference type="Pfam" id="PF00724"/>
    </source>
</evidence>
<evidence type="ECO:0000313" key="4">
    <source>
        <dbReference type="Proteomes" id="UP000214365"/>
    </source>
</evidence>
<name>A0A225AEY1_TALAT</name>
<dbReference type="CDD" id="cd02933">
    <property type="entry name" value="OYE_like_FMN"/>
    <property type="match status" value="1"/>
</dbReference>
<dbReference type="PANTHER" id="PTHR22893">
    <property type="entry name" value="NADH OXIDOREDUCTASE-RELATED"/>
    <property type="match status" value="1"/>
</dbReference>
<dbReference type="OrthoDB" id="276546at2759"/>
<dbReference type="Gene3D" id="3.20.20.70">
    <property type="entry name" value="Aldolase class I"/>
    <property type="match status" value="1"/>
</dbReference>
<proteinExistence type="predicted"/>
<dbReference type="EMBL" id="LFMY01000014">
    <property type="protein sequence ID" value="OKL56594.1"/>
    <property type="molecule type" value="Genomic_DNA"/>
</dbReference>
<organism evidence="3 4">
    <name type="scientific">Talaromyces atroroseus</name>
    <dbReference type="NCBI Taxonomy" id="1441469"/>
    <lineage>
        <taxon>Eukaryota</taxon>
        <taxon>Fungi</taxon>
        <taxon>Dikarya</taxon>
        <taxon>Ascomycota</taxon>
        <taxon>Pezizomycotina</taxon>
        <taxon>Eurotiomycetes</taxon>
        <taxon>Eurotiomycetidae</taxon>
        <taxon>Eurotiales</taxon>
        <taxon>Trichocomaceae</taxon>
        <taxon>Talaromyces</taxon>
        <taxon>Talaromyces sect. Trachyspermi</taxon>
    </lineage>
</organism>
<comment type="caution">
    <text evidence="3">The sequence shown here is derived from an EMBL/GenBank/DDBJ whole genome shotgun (WGS) entry which is preliminary data.</text>
</comment>
<dbReference type="GeneID" id="31007925"/>
<dbReference type="InterPro" id="IPR013785">
    <property type="entry name" value="Aldolase_TIM"/>
</dbReference>
<dbReference type="GO" id="GO:0010181">
    <property type="term" value="F:FMN binding"/>
    <property type="evidence" value="ECO:0007669"/>
    <property type="project" value="InterPro"/>
</dbReference>
<dbReference type="AlphaFoldDB" id="A0A225AEY1"/>
<dbReference type="InterPro" id="IPR001155">
    <property type="entry name" value="OxRdtase_FMN_N"/>
</dbReference>